<gene>
    <name evidence="5" type="ORF">LTR24_006072</name>
</gene>
<dbReference type="PANTHER" id="PTHR10218">
    <property type="entry name" value="GTP-BINDING PROTEIN ALPHA SUBUNIT"/>
    <property type="match status" value="1"/>
</dbReference>
<keyword evidence="4" id="KW-0807">Transducer</keyword>
<keyword evidence="1" id="KW-0479">Metal-binding</keyword>
<evidence type="ECO:0000313" key="6">
    <source>
        <dbReference type="Proteomes" id="UP001345013"/>
    </source>
</evidence>
<evidence type="ECO:0000256" key="4">
    <source>
        <dbReference type="ARBA" id="ARBA00023224"/>
    </source>
</evidence>
<organism evidence="5 6">
    <name type="scientific">Lithohypha guttulata</name>
    <dbReference type="NCBI Taxonomy" id="1690604"/>
    <lineage>
        <taxon>Eukaryota</taxon>
        <taxon>Fungi</taxon>
        <taxon>Dikarya</taxon>
        <taxon>Ascomycota</taxon>
        <taxon>Pezizomycotina</taxon>
        <taxon>Eurotiomycetes</taxon>
        <taxon>Chaetothyriomycetidae</taxon>
        <taxon>Chaetothyriales</taxon>
        <taxon>Trichomeriaceae</taxon>
        <taxon>Lithohypha</taxon>
    </lineage>
</organism>
<dbReference type="Gene3D" id="3.40.50.300">
    <property type="entry name" value="P-loop containing nucleotide triphosphate hydrolases"/>
    <property type="match status" value="1"/>
</dbReference>
<name>A0ABR0K7I6_9EURO</name>
<evidence type="ECO:0000256" key="3">
    <source>
        <dbReference type="ARBA" id="ARBA00023134"/>
    </source>
</evidence>
<accession>A0ABR0K7I6</accession>
<comment type="caution">
    <text evidence="5">The sequence shown here is derived from an EMBL/GenBank/DDBJ whole genome shotgun (WGS) entry which is preliminary data.</text>
</comment>
<dbReference type="InterPro" id="IPR027417">
    <property type="entry name" value="P-loop_NTPase"/>
</dbReference>
<keyword evidence="2" id="KW-0547">Nucleotide-binding</keyword>
<evidence type="ECO:0000256" key="2">
    <source>
        <dbReference type="ARBA" id="ARBA00022741"/>
    </source>
</evidence>
<dbReference type="PANTHER" id="PTHR10218:SF302">
    <property type="entry name" value="GUANINE NUCLEOTIDE-BINDING PROTEIN ALPHA-5 SUBUNIT"/>
    <property type="match status" value="1"/>
</dbReference>
<proteinExistence type="predicted"/>
<keyword evidence="6" id="KW-1185">Reference proteome</keyword>
<evidence type="ECO:0000313" key="5">
    <source>
        <dbReference type="EMBL" id="KAK5089611.1"/>
    </source>
</evidence>
<dbReference type="Proteomes" id="UP001345013">
    <property type="component" value="Unassembled WGS sequence"/>
</dbReference>
<reference evidence="5 6" key="1">
    <citation type="submission" date="2023-08" db="EMBL/GenBank/DDBJ databases">
        <title>Black Yeasts Isolated from many extreme environments.</title>
        <authorList>
            <person name="Coleine C."/>
            <person name="Stajich J.E."/>
            <person name="Selbmann L."/>
        </authorList>
    </citation>
    <scope>NUCLEOTIDE SEQUENCE [LARGE SCALE GENOMIC DNA]</scope>
    <source>
        <strain evidence="5 6">CCFEE 5885</strain>
    </source>
</reference>
<evidence type="ECO:0008006" key="7">
    <source>
        <dbReference type="Google" id="ProtNLM"/>
    </source>
</evidence>
<evidence type="ECO:0000256" key="1">
    <source>
        <dbReference type="ARBA" id="ARBA00022723"/>
    </source>
</evidence>
<sequence length="397" mass="44016">MVEAMQFQAIYQCKDQRKLSRSHGHLGPIRIQLFTLSMDLVTVVSLVAAVANILDVLAKAVHKVDKLYSQWKIIEITFTSLIAQLTTLKAALINIQEWLESGTSGQHHQLTIAIEGSLKCCSLVIDNIADDLSNLQLDTKGKLRNKDKGRLVLLNQNLSGSQAVIAQQTDALSLLLNTCNTLFTEVDRIAASDYTPSRDDAVELSDLYLFEHSEVTLKIDEYTITFFDPGSQSKVSPEWLHQAGGVTAILFVVDLYSYHGYITTAEGKQENSIVRSLQLLESLLASLPDAILGYRDTVIMLLFTNSAALTQHSEKCACNNHFSAANPIVSMADAKKHISKCFKDLCPEVVGSNNALYLDFVQAKDQQSSREALAMVDKSLRDSWVRKRLSESITTYV</sequence>
<keyword evidence="3" id="KW-0342">GTP-binding</keyword>
<dbReference type="InterPro" id="IPR001019">
    <property type="entry name" value="Gprotein_alpha_su"/>
</dbReference>
<dbReference type="SUPFAM" id="SSF52540">
    <property type="entry name" value="P-loop containing nucleoside triphosphate hydrolases"/>
    <property type="match status" value="1"/>
</dbReference>
<protein>
    <recommendedName>
        <fullName evidence="7">Fungal N-terminal domain-containing protein</fullName>
    </recommendedName>
</protein>
<dbReference type="EMBL" id="JAVRRG010000074">
    <property type="protein sequence ID" value="KAK5089611.1"/>
    <property type="molecule type" value="Genomic_DNA"/>
</dbReference>
<dbReference type="Pfam" id="PF00503">
    <property type="entry name" value="G-alpha"/>
    <property type="match status" value="1"/>
</dbReference>